<dbReference type="GeneID" id="9379132"/>
<dbReference type="KEGG" id="cci:CC1G_14784"/>
<accession>D6RNU4</accession>
<keyword evidence="2" id="KW-1185">Reference proteome</keyword>
<evidence type="ECO:0000313" key="2">
    <source>
        <dbReference type="Proteomes" id="UP000001861"/>
    </source>
</evidence>
<evidence type="ECO:0000313" key="1">
    <source>
        <dbReference type="EMBL" id="EFI27312.1"/>
    </source>
</evidence>
<proteinExistence type="predicted"/>
<gene>
    <name evidence="1" type="ORF">CC1G_14784</name>
</gene>
<dbReference type="InParanoid" id="D6RNU4"/>
<organism evidence="1 2">
    <name type="scientific">Coprinopsis cinerea (strain Okayama-7 / 130 / ATCC MYA-4618 / FGSC 9003)</name>
    <name type="common">Inky cap fungus</name>
    <name type="synonym">Hormographiella aspergillata</name>
    <dbReference type="NCBI Taxonomy" id="240176"/>
    <lineage>
        <taxon>Eukaryota</taxon>
        <taxon>Fungi</taxon>
        <taxon>Dikarya</taxon>
        <taxon>Basidiomycota</taxon>
        <taxon>Agaricomycotina</taxon>
        <taxon>Agaricomycetes</taxon>
        <taxon>Agaricomycetidae</taxon>
        <taxon>Agaricales</taxon>
        <taxon>Agaricineae</taxon>
        <taxon>Psathyrellaceae</taxon>
        <taxon>Coprinopsis</taxon>
    </lineage>
</organism>
<dbReference type="HOGENOM" id="CLU_2793891_0_0_1"/>
<comment type="caution">
    <text evidence="1">The sequence shown here is derived from an EMBL/GenBank/DDBJ whole genome shotgun (WGS) entry which is preliminary data.</text>
</comment>
<name>D6RNU4_COPC7</name>
<reference evidence="1 2" key="1">
    <citation type="journal article" date="2010" name="Proc. Natl. Acad. Sci. U.S.A.">
        <title>Insights into evolution of multicellular fungi from the assembled chromosomes of the mushroom Coprinopsis cinerea (Coprinus cinereus).</title>
        <authorList>
            <person name="Stajich J.E."/>
            <person name="Wilke S.K."/>
            <person name="Ahren D."/>
            <person name="Au C.H."/>
            <person name="Birren B.W."/>
            <person name="Borodovsky M."/>
            <person name="Burns C."/>
            <person name="Canback B."/>
            <person name="Casselton L.A."/>
            <person name="Cheng C.K."/>
            <person name="Deng J."/>
            <person name="Dietrich F.S."/>
            <person name="Fargo D.C."/>
            <person name="Farman M.L."/>
            <person name="Gathman A.C."/>
            <person name="Goldberg J."/>
            <person name="Guigo R."/>
            <person name="Hoegger P.J."/>
            <person name="Hooker J.B."/>
            <person name="Huggins A."/>
            <person name="James T.Y."/>
            <person name="Kamada T."/>
            <person name="Kilaru S."/>
            <person name="Kodira C."/>
            <person name="Kues U."/>
            <person name="Kupfer D."/>
            <person name="Kwan H.S."/>
            <person name="Lomsadze A."/>
            <person name="Li W."/>
            <person name="Lilly W.W."/>
            <person name="Ma L.J."/>
            <person name="Mackey A.J."/>
            <person name="Manning G."/>
            <person name="Martin F."/>
            <person name="Muraguchi H."/>
            <person name="Natvig D.O."/>
            <person name="Palmerini H."/>
            <person name="Ramesh M.A."/>
            <person name="Rehmeyer C.J."/>
            <person name="Roe B.A."/>
            <person name="Shenoy N."/>
            <person name="Stanke M."/>
            <person name="Ter-Hovhannisyan V."/>
            <person name="Tunlid A."/>
            <person name="Velagapudi R."/>
            <person name="Vision T.J."/>
            <person name="Zeng Q."/>
            <person name="Zolan M.E."/>
            <person name="Pukkila P.J."/>
        </authorList>
    </citation>
    <scope>NUCLEOTIDE SEQUENCE [LARGE SCALE GENOMIC DNA]</scope>
    <source>
        <strain evidence="2">Okayama-7 / 130 / ATCC MYA-4618 / FGSC 9003</strain>
    </source>
</reference>
<dbReference type="EMBL" id="AACS02000007">
    <property type="protein sequence ID" value="EFI27312.1"/>
    <property type="molecule type" value="Genomic_DNA"/>
</dbReference>
<dbReference type="VEuPathDB" id="FungiDB:CC1G_14784"/>
<sequence>MEDLEDSESNVVINLIDVPEPLPRLPFSTSSPALSGKFSTGNGVGAYNACNEKDCQQSPDSEAAVVGR</sequence>
<protein>
    <submittedName>
        <fullName evidence="1">Uncharacterized protein</fullName>
    </submittedName>
</protein>
<dbReference type="AlphaFoldDB" id="D6RNU4"/>
<dbReference type="Proteomes" id="UP000001861">
    <property type="component" value="Unassembled WGS sequence"/>
</dbReference>
<dbReference type="RefSeq" id="XP_002910806.1">
    <property type="nucleotide sequence ID" value="XM_002910760.1"/>
</dbReference>